<keyword evidence="3 6" id="KW-0489">Methyltransferase</keyword>
<organism evidence="9 10">
    <name type="scientific">Coccomyxa viridis</name>
    <dbReference type="NCBI Taxonomy" id="1274662"/>
    <lineage>
        <taxon>Eukaryota</taxon>
        <taxon>Viridiplantae</taxon>
        <taxon>Chlorophyta</taxon>
        <taxon>core chlorophytes</taxon>
        <taxon>Trebouxiophyceae</taxon>
        <taxon>Trebouxiophyceae incertae sedis</taxon>
        <taxon>Coccomyxaceae</taxon>
        <taxon>Coccomyxa</taxon>
    </lineage>
</organism>
<protein>
    <submittedName>
        <fullName evidence="9">G2349 protein</fullName>
    </submittedName>
</protein>
<dbReference type="Gene3D" id="3.40.50.150">
    <property type="entry name" value="Vaccinia Virus protein VP39"/>
    <property type="match status" value="1"/>
</dbReference>
<evidence type="ECO:0000256" key="6">
    <source>
        <dbReference type="PROSITE-ProRule" id="PRU00914"/>
    </source>
</evidence>
<feature type="compositionally biased region" description="Polar residues" evidence="7">
    <location>
        <begin position="8"/>
        <end position="29"/>
    </location>
</feature>
<evidence type="ECO:0000256" key="2">
    <source>
        <dbReference type="ARBA" id="ARBA00022589"/>
    </source>
</evidence>
<comment type="similarity">
    <text evidence="6">Belongs to the class I-like SAM-binding methyltransferase superfamily. gTMT family.</text>
</comment>
<evidence type="ECO:0000256" key="3">
    <source>
        <dbReference type="ARBA" id="ARBA00022603"/>
    </source>
</evidence>
<feature type="region of interest" description="SAM motif II" evidence="6">
    <location>
        <begin position="164"/>
        <end position="172"/>
    </location>
</feature>
<keyword evidence="5 6" id="KW-0949">S-adenosyl-L-methionine</keyword>
<dbReference type="EMBL" id="CAXHTA020000003">
    <property type="protein sequence ID" value="CAL5220352.1"/>
    <property type="molecule type" value="Genomic_DNA"/>
</dbReference>
<dbReference type="InterPro" id="IPR050447">
    <property type="entry name" value="Erg6_SMT_methyltransf"/>
</dbReference>
<dbReference type="Proteomes" id="UP001497392">
    <property type="component" value="Unassembled WGS sequence"/>
</dbReference>
<evidence type="ECO:0000256" key="4">
    <source>
        <dbReference type="ARBA" id="ARBA00022679"/>
    </source>
</evidence>
<gene>
    <name evidence="9" type="primary">g2349</name>
    <name evidence="9" type="ORF">VP750_LOCUS2011</name>
</gene>
<keyword evidence="4 6" id="KW-0808">Transferase</keyword>
<reference evidence="9 10" key="1">
    <citation type="submission" date="2024-06" db="EMBL/GenBank/DDBJ databases">
        <authorList>
            <person name="Kraege A."/>
            <person name="Thomma B."/>
        </authorList>
    </citation>
    <scope>NUCLEOTIDE SEQUENCE [LARGE SCALE GENOMIC DNA]</scope>
</reference>
<dbReference type="PANTHER" id="PTHR44068">
    <property type="entry name" value="ZGC:194242"/>
    <property type="match status" value="1"/>
</dbReference>
<evidence type="ECO:0000256" key="5">
    <source>
        <dbReference type="ARBA" id="ARBA00022691"/>
    </source>
</evidence>
<sequence>MEVFRPSIAQSPKSPDGQASDNTKVTDSKTAVAERSGKSTLNEGIANFYDESSGLWESMWGEHMHHGYYPKGAAPKSNQKAQIDMIEEVLSWAGATSATKMVDVGCGIGGSSRHIARKFGCTAQGITLSPVQAARGNALAKEQGLGEKASFQVADALQQPFEDNSFDLVWSMESGEHMPDKARFVGELARVCMPGGRIIIVTWCHRNLEQGETELKGNEKLLLDLICKAYYLPEWCSINDYRAIFEAEGLRDIKVADWSQEVAPFWGAVIKSALSTQGFSGLFKAGWTTIKGALVMPLMSTGFSMGLVKFNLITGVKS</sequence>
<dbReference type="InterPro" id="IPR029063">
    <property type="entry name" value="SAM-dependent_MTases_sf"/>
</dbReference>
<dbReference type="InterPro" id="IPR025774">
    <property type="entry name" value="PiNMT-like"/>
</dbReference>
<dbReference type="PROSITE" id="PS51581">
    <property type="entry name" value="SAM_GTMT"/>
    <property type="match status" value="1"/>
</dbReference>
<evidence type="ECO:0000256" key="1">
    <source>
        <dbReference type="ARBA" id="ARBA00004913"/>
    </source>
</evidence>
<feature type="region of interest" description="Disordered" evidence="7">
    <location>
        <begin position="1"/>
        <end position="37"/>
    </location>
</feature>
<dbReference type="PANTHER" id="PTHR44068:SF11">
    <property type="entry name" value="GERANYL DIPHOSPHATE 2-C-METHYLTRANSFERASE"/>
    <property type="match status" value="1"/>
</dbReference>
<dbReference type="InterPro" id="IPR013216">
    <property type="entry name" value="Methyltransf_11"/>
</dbReference>
<name>A0ABP1FS45_9CHLO</name>
<accession>A0ABP1FS45</accession>
<evidence type="ECO:0000259" key="8">
    <source>
        <dbReference type="Pfam" id="PF08241"/>
    </source>
</evidence>
<keyword evidence="2" id="KW-0017">Alkaloid metabolism</keyword>
<dbReference type="SUPFAM" id="SSF53335">
    <property type="entry name" value="S-adenosyl-L-methionine-dependent methyltransferases"/>
    <property type="match status" value="1"/>
</dbReference>
<feature type="region of interest" description="SAM motif I" evidence="6">
    <location>
        <begin position="101"/>
        <end position="110"/>
    </location>
</feature>
<dbReference type="Pfam" id="PF08241">
    <property type="entry name" value="Methyltransf_11"/>
    <property type="match status" value="1"/>
</dbReference>
<feature type="domain" description="Methyltransferase type 11" evidence="8">
    <location>
        <begin position="102"/>
        <end position="200"/>
    </location>
</feature>
<proteinExistence type="inferred from homology"/>
<evidence type="ECO:0000256" key="7">
    <source>
        <dbReference type="SAM" id="MobiDB-lite"/>
    </source>
</evidence>
<evidence type="ECO:0000313" key="10">
    <source>
        <dbReference type="Proteomes" id="UP001497392"/>
    </source>
</evidence>
<dbReference type="CDD" id="cd02440">
    <property type="entry name" value="AdoMet_MTases"/>
    <property type="match status" value="1"/>
</dbReference>
<comment type="pathway">
    <text evidence="1">Alkaloid biosynthesis.</text>
</comment>
<comment type="caution">
    <text evidence="9">The sequence shown here is derived from an EMBL/GenBank/DDBJ whole genome shotgun (WGS) entry which is preliminary data.</text>
</comment>
<keyword evidence="10" id="KW-1185">Reference proteome</keyword>
<feature type="region of interest" description="SAM motif III" evidence="6">
    <location>
        <begin position="191"/>
        <end position="200"/>
    </location>
</feature>
<evidence type="ECO:0000313" key="9">
    <source>
        <dbReference type="EMBL" id="CAL5220352.1"/>
    </source>
</evidence>